<dbReference type="SMART" id="SM00420">
    <property type="entry name" value="HTH_DEOR"/>
    <property type="match status" value="1"/>
</dbReference>
<dbReference type="Gene3D" id="3.40.50.1360">
    <property type="match status" value="1"/>
</dbReference>
<gene>
    <name evidence="4" type="ORF">F7D08_1149</name>
</gene>
<comment type="caution">
    <text evidence="4">The sequence shown here is derived from an EMBL/GenBank/DDBJ whole genome shotgun (WGS) entry which is preliminary data.</text>
</comment>
<keyword evidence="1" id="KW-0805">Transcription regulation</keyword>
<evidence type="ECO:0000313" key="4">
    <source>
        <dbReference type="EMBL" id="KAB7788112.1"/>
    </source>
</evidence>
<keyword evidence="2" id="KW-0804">Transcription</keyword>
<proteinExistence type="predicted"/>
<feature type="domain" description="HTH deoR-type" evidence="3">
    <location>
        <begin position="1"/>
        <end position="39"/>
    </location>
</feature>
<evidence type="ECO:0000313" key="5">
    <source>
        <dbReference type="Proteomes" id="UP000468413"/>
    </source>
</evidence>
<dbReference type="Pfam" id="PF08220">
    <property type="entry name" value="HTH_DeoR"/>
    <property type="match status" value="1"/>
</dbReference>
<dbReference type="GO" id="GO:0003700">
    <property type="term" value="F:DNA-binding transcription factor activity"/>
    <property type="evidence" value="ECO:0007669"/>
    <property type="project" value="InterPro"/>
</dbReference>
<evidence type="ECO:0000256" key="1">
    <source>
        <dbReference type="ARBA" id="ARBA00023015"/>
    </source>
</evidence>
<dbReference type="InterPro" id="IPR036390">
    <property type="entry name" value="WH_DNA-bd_sf"/>
</dbReference>
<protein>
    <submittedName>
        <fullName evidence="4">DeoR family transcriptional regulator</fullName>
    </submittedName>
</protein>
<dbReference type="Pfam" id="PF00455">
    <property type="entry name" value="DeoRC"/>
    <property type="match status" value="1"/>
</dbReference>
<dbReference type="SUPFAM" id="SSF46785">
    <property type="entry name" value="Winged helix' DNA-binding domain"/>
    <property type="match status" value="1"/>
</dbReference>
<organism evidence="4 5">
    <name type="scientific">Bifidobacterium cebidarum</name>
    <dbReference type="NCBI Taxonomy" id="2650773"/>
    <lineage>
        <taxon>Bacteria</taxon>
        <taxon>Bacillati</taxon>
        <taxon>Actinomycetota</taxon>
        <taxon>Actinomycetes</taxon>
        <taxon>Bifidobacteriales</taxon>
        <taxon>Bifidobacteriaceae</taxon>
        <taxon>Bifidobacterium</taxon>
    </lineage>
</organism>
<sequence>MTVADMARKLDVSVMTVRRDLLELERNSLVRRVHGGAVLGRGRGYEPPYAIRSGEASEEKRRIGALAASQIAEGDSVAIDIGSTSLEVAKALHGRHNLTIVTPSIRVARELEDEPDIRLILTGGIIRRGELSLIGDLAEQAFSMLRVDRLVLGTGAVDVKFGLSEYNWDDARVKRAMINSAKEIILVADSRKFHQVAFARIVGLEKITTVVTDQPLSDEFADVFKANCTNVLVAGDTFEISETVRPRGNNKSQSISEES</sequence>
<reference evidence="4 5" key="1">
    <citation type="submission" date="2019-09" db="EMBL/GenBank/DDBJ databases">
        <title>Characterization of the phylogenetic diversity of two novel species belonging to the genus Bifidobacterium: Bifidobacterium cebidarum sp. nov. and Bifidobacterium leontopitheci sp. nov.</title>
        <authorList>
            <person name="Lugli G.A."/>
            <person name="Duranti S."/>
            <person name="Milani C."/>
            <person name="Turroni F."/>
            <person name="Ventura M."/>
        </authorList>
    </citation>
    <scope>NUCLEOTIDE SEQUENCE [LARGE SCALE GENOMIC DNA]</scope>
    <source>
        <strain evidence="4 5">LMG 31469</strain>
    </source>
</reference>
<dbReference type="SUPFAM" id="SSF100950">
    <property type="entry name" value="NagB/RpiA/CoA transferase-like"/>
    <property type="match status" value="1"/>
</dbReference>
<dbReference type="EMBL" id="WBVS01000005">
    <property type="protein sequence ID" value="KAB7788112.1"/>
    <property type="molecule type" value="Genomic_DNA"/>
</dbReference>
<dbReference type="InterPro" id="IPR014036">
    <property type="entry name" value="DeoR-like_C"/>
</dbReference>
<dbReference type="InterPro" id="IPR037171">
    <property type="entry name" value="NagB/RpiA_transferase-like"/>
</dbReference>
<dbReference type="Proteomes" id="UP000468413">
    <property type="component" value="Unassembled WGS sequence"/>
</dbReference>
<dbReference type="PROSITE" id="PS51000">
    <property type="entry name" value="HTH_DEOR_2"/>
    <property type="match status" value="1"/>
</dbReference>
<dbReference type="InterPro" id="IPR050313">
    <property type="entry name" value="Carb_Metab_HTH_regulators"/>
</dbReference>
<accession>A0A6I1GBQ7</accession>
<evidence type="ECO:0000259" key="3">
    <source>
        <dbReference type="PROSITE" id="PS51000"/>
    </source>
</evidence>
<dbReference type="PRINTS" id="PR00037">
    <property type="entry name" value="HTHLACR"/>
</dbReference>
<dbReference type="AlphaFoldDB" id="A0A6I1GBQ7"/>
<dbReference type="PANTHER" id="PTHR30363">
    <property type="entry name" value="HTH-TYPE TRANSCRIPTIONAL REGULATOR SRLR-RELATED"/>
    <property type="match status" value="1"/>
</dbReference>
<dbReference type="SMART" id="SM01134">
    <property type="entry name" value="DeoRC"/>
    <property type="match status" value="1"/>
</dbReference>
<keyword evidence="5" id="KW-1185">Reference proteome</keyword>
<evidence type="ECO:0000256" key="2">
    <source>
        <dbReference type="ARBA" id="ARBA00023163"/>
    </source>
</evidence>
<dbReference type="InterPro" id="IPR001034">
    <property type="entry name" value="DeoR_HTH"/>
</dbReference>
<dbReference type="PANTHER" id="PTHR30363:SF44">
    <property type="entry name" value="AGA OPERON TRANSCRIPTIONAL REPRESSOR-RELATED"/>
    <property type="match status" value="1"/>
</dbReference>
<name>A0A6I1GBQ7_9BIFI</name>